<evidence type="ECO:0000313" key="1">
    <source>
        <dbReference type="EMBL" id="CRY94777.1"/>
    </source>
</evidence>
<accession>A0A0H5QFE7</accession>
<name>A0A0H5QFE7_9ZZZZ</name>
<organism evidence="1">
    <name type="scientific">uncultured prokaryote</name>
    <dbReference type="NCBI Taxonomy" id="198431"/>
    <lineage>
        <taxon>unclassified sequences</taxon>
        <taxon>environmental samples</taxon>
    </lineage>
</organism>
<proteinExistence type="predicted"/>
<dbReference type="AlphaFoldDB" id="A0A0H5QFE7"/>
<geneLocation type="plasmid" evidence="1">
    <name>pRGRH0356</name>
</geneLocation>
<reference evidence="1" key="1">
    <citation type="submission" date="2015-06" db="EMBL/GenBank/DDBJ databases">
        <authorList>
            <person name="Joergensen T."/>
        </authorList>
    </citation>
    <scope>NUCLEOTIDE SEQUENCE</scope>
    <source>
        <plasmid evidence="1">pRGRH0356</plasmid>
    </source>
</reference>
<sequence length="107" mass="11198">MEEGVARRRGGYLRAGQPKGRVAAAKGQQAELDVGAVPDAADKALWSKALPEQIAAVRAVLSDMGEATPEQVARQFKRGRAASVKPLLESLSALGQACLIEGGRFAV</sequence>
<reference evidence="1" key="2">
    <citation type="submission" date="2015-07" db="EMBL/GenBank/DDBJ databases">
        <title>Plasmids, circular viruses and viroids from rat gut.</title>
        <authorList>
            <person name="Jorgensen T.J."/>
            <person name="Hansen M.A."/>
            <person name="Xu Z."/>
            <person name="Tabak M.A."/>
            <person name="Sorensen S.J."/>
            <person name="Hansen L.H."/>
        </authorList>
    </citation>
    <scope>NUCLEOTIDE SEQUENCE</scope>
    <source>
        <plasmid evidence="1">pRGRH0356</plasmid>
    </source>
</reference>
<protein>
    <submittedName>
        <fullName evidence="1">Uncharacterized protein</fullName>
    </submittedName>
</protein>
<keyword evidence="1" id="KW-0614">Plasmid</keyword>
<dbReference type="EMBL" id="LN853019">
    <property type="protein sequence ID" value="CRY94777.1"/>
    <property type="molecule type" value="Genomic_DNA"/>
</dbReference>